<dbReference type="OrthoDB" id="185373at2759"/>
<dbReference type="GO" id="GO:0009451">
    <property type="term" value="P:RNA modification"/>
    <property type="evidence" value="ECO:0007669"/>
    <property type="project" value="InterPro"/>
</dbReference>
<dbReference type="Pfam" id="PF13041">
    <property type="entry name" value="PPR_2"/>
    <property type="match status" value="2"/>
</dbReference>
<evidence type="ECO:0000256" key="1">
    <source>
        <dbReference type="ARBA" id="ARBA00022737"/>
    </source>
</evidence>
<dbReference type="InterPro" id="IPR046848">
    <property type="entry name" value="E_motif"/>
</dbReference>
<name>A0A6P5G766_ANACO</name>
<dbReference type="InterPro" id="IPR002885">
    <property type="entry name" value="PPR_rpt"/>
</dbReference>
<keyword evidence="2" id="KW-0809">Transit peptide</keyword>
<organism evidence="4 5">
    <name type="scientific">Ananas comosus</name>
    <name type="common">Pineapple</name>
    <name type="synonym">Ananas ananas</name>
    <dbReference type="NCBI Taxonomy" id="4615"/>
    <lineage>
        <taxon>Eukaryota</taxon>
        <taxon>Viridiplantae</taxon>
        <taxon>Streptophyta</taxon>
        <taxon>Embryophyta</taxon>
        <taxon>Tracheophyta</taxon>
        <taxon>Spermatophyta</taxon>
        <taxon>Magnoliopsida</taxon>
        <taxon>Liliopsida</taxon>
        <taxon>Poales</taxon>
        <taxon>Bromeliaceae</taxon>
        <taxon>Bromelioideae</taxon>
        <taxon>Ananas</taxon>
    </lineage>
</organism>
<dbReference type="PANTHER" id="PTHR47926">
    <property type="entry name" value="PENTATRICOPEPTIDE REPEAT-CONTAINING PROTEIN"/>
    <property type="match status" value="1"/>
</dbReference>
<dbReference type="AlphaFoldDB" id="A0A6P5G766"/>
<feature type="repeat" description="PPR" evidence="3">
    <location>
        <begin position="217"/>
        <end position="251"/>
    </location>
</feature>
<dbReference type="InterPro" id="IPR011990">
    <property type="entry name" value="TPR-like_helical_dom_sf"/>
</dbReference>
<dbReference type="Pfam" id="PF12854">
    <property type="entry name" value="PPR_1"/>
    <property type="match status" value="1"/>
</dbReference>
<dbReference type="PROSITE" id="PS51375">
    <property type="entry name" value="PPR"/>
    <property type="match status" value="5"/>
</dbReference>
<protein>
    <submittedName>
        <fullName evidence="5">Pentatricopeptide repeat-containing protein At5g66520-like isoform X2</fullName>
    </submittedName>
</protein>
<feature type="repeat" description="PPR" evidence="3">
    <location>
        <begin position="318"/>
        <end position="352"/>
    </location>
</feature>
<keyword evidence="1" id="KW-0677">Repeat</keyword>
<dbReference type="GO" id="GO:0003723">
    <property type="term" value="F:RNA binding"/>
    <property type="evidence" value="ECO:0007669"/>
    <property type="project" value="InterPro"/>
</dbReference>
<dbReference type="FunFam" id="1.25.40.10:FF:000184">
    <property type="entry name" value="Pentatricopeptide repeat-containing protein, chloroplastic"/>
    <property type="match status" value="1"/>
</dbReference>
<evidence type="ECO:0000256" key="2">
    <source>
        <dbReference type="ARBA" id="ARBA00022946"/>
    </source>
</evidence>
<keyword evidence="4" id="KW-1185">Reference proteome</keyword>
<accession>A0A6P5G766</accession>
<reference evidence="5" key="2">
    <citation type="submission" date="2025-08" db="UniProtKB">
        <authorList>
            <consortium name="RefSeq"/>
        </authorList>
    </citation>
    <scope>IDENTIFICATION</scope>
    <source>
        <tissue evidence="5">Leaf</tissue>
    </source>
</reference>
<evidence type="ECO:0000313" key="4">
    <source>
        <dbReference type="Proteomes" id="UP000515123"/>
    </source>
</evidence>
<dbReference type="InterPro" id="IPR046960">
    <property type="entry name" value="PPR_At4g14850-like_plant"/>
</dbReference>
<dbReference type="GeneID" id="109718981"/>
<evidence type="ECO:0000313" key="5">
    <source>
        <dbReference type="RefSeq" id="XP_020101095.1"/>
    </source>
</evidence>
<dbReference type="SUPFAM" id="SSF48452">
    <property type="entry name" value="TPR-like"/>
    <property type="match status" value="1"/>
</dbReference>
<reference evidence="4" key="1">
    <citation type="journal article" date="2015" name="Nat. Genet.">
        <title>The pineapple genome and the evolution of CAM photosynthesis.</title>
        <authorList>
            <person name="Ming R."/>
            <person name="VanBuren R."/>
            <person name="Wai C.M."/>
            <person name="Tang H."/>
            <person name="Schatz M.C."/>
            <person name="Bowers J.E."/>
            <person name="Lyons E."/>
            <person name="Wang M.L."/>
            <person name="Chen J."/>
            <person name="Biggers E."/>
            <person name="Zhang J."/>
            <person name="Huang L."/>
            <person name="Zhang L."/>
            <person name="Miao W."/>
            <person name="Zhang J."/>
            <person name="Ye Z."/>
            <person name="Miao C."/>
            <person name="Lin Z."/>
            <person name="Wang H."/>
            <person name="Zhou H."/>
            <person name="Yim W.C."/>
            <person name="Priest H.D."/>
            <person name="Zheng C."/>
            <person name="Woodhouse M."/>
            <person name="Edger P.P."/>
            <person name="Guyot R."/>
            <person name="Guo H.B."/>
            <person name="Guo H."/>
            <person name="Zheng G."/>
            <person name="Singh R."/>
            <person name="Sharma A."/>
            <person name="Min X."/>
            <person name="Zheng Y."/>
            <person name="Lee H."/>
            <person name="Gurtowski J."/>
            <person name="Sedlazeck F.J."/>
            <person name="Harkess A."/>
            <person name="McKain M.R."/>
            <person name="Liao Z."/>
            <person name="Fang J."/>
            <person name="Liu J."/>
            <person name="Zhang X."/>
            <person name="Zhang Q."/>
            <person name="Hu W."/>
            <person name="Qin Y."/>
            <person name="Wang K."/>
            <person name="Chen L.Y."/>
            <person name="Shirley N."/>
            <person name="Lin Y.R."/>
            <person name="Liu L.Y."/>
            <person name="Hernandez A.G."/>
            <person name="Wright C.L."/>
            <person name="Bulone V."/>
            <person name="Tuskan G.A."/>
            <person name="Heath K."/>
            <person name="Zee F."/>
            <person name="Moore P.H."/>
            <person name="Sunkar R."/>
            <person name="Leebens-Mack J.H."/>
            <person name="Mockler T."/>
            <person name="Bennetzen J.L."/>
            <person name="Freeling M."/>
            <person name="Sankoff D."/>
            <person name="Paterson A.H."/>
            <person name="Zhu X."/>
            <person name="Yang X."/>
            <person name="Smith J.A."/>
            <person name="Cushman J.C."/>
            <person name="Paull R.E."/>
            <person name="Yu Q."/>
        </authorList>
    </citation>
    <scope>NUCLEOTIDE SEQUENCE [LARGE SCALE GENOMIC DNA]</scope>
    <source>
        <strain evidence="4">cv. F153</strain>
    </source>
</reference>
<dbReference type="NCBIfam" id="TIGR00756">
    <property type="entry name" value="PPR"/>
    <property type="match status" value="5"/>
</dbReference>
<feature type="repeat" description="PPR" evidence="3">
    <location>
        <begin position="72"/>
        <end position="108"/>
    </location>
</feature>
<dbReference type="RefSeq" id="XP_020101095.1">
    <property type="nucleotide sequence ID" value="XM_020245506.1"/>
</dbReference>
<dbReference type="Pfam" id="PF20431">
    <property type="entry name" value="E_motif"/>
    <property type="match status" value="1"/>
</dbReference>
<dbReference type="Proteomes" id="UP000515123">
    <property type="component" value="Linkage group 12"/>
</dbReference>
<proteinExistence type="predicted"/>
<dbReference type="Gene3D" id="1.25.40.10">
    <property type="entry name" value="Tetratricopeptide repeat domain"/>
    <property type="match status" value="5"/>
</dbReference>
<gene>
    <name evidence="5" type="primary">LOC109718981</name>
</gene>
<dbReference type="Pfam" id="PF01535">
    <property type="entry name" value="PPR"/>
    <property type="match status" value="3"/>
</dbReference>
<dbReference type="PANTHER" id="PTHR47926:SF534">
    <property type="entry name" value="PENTATRICOPEPTIDE REPEAT-CONTAINING PROTEIN"/>
    <property type="match status" value="1"/>
</dbReference>
<feature type="repeat" description="PPR" evidence="3">
    <location>
        <begin position="155"/>
        <end position="189"/>
    </location>
</feature>
<feature type="repeat" description="PPR" evidence="3">
    <location>
        <begin position="287"/>
        <end position="317"/>
    </location>
</feature>
<sequence>MPSLPISINSTLKCLERCRSLSQLKQLHAQILLHGLHQENYVAVKLISFCTKKLGSLDYSRVIFSTLKDSANVFLYTTMITSYSNHQSHLSKEAILIYEMMHRDGPHPNNFTLSSVLKACSFMKAMYEASLLDMYAKFGWILEARLLFDSVRERNAVVYNTMIACYAKVGDIETARQVFDKMPEKDSISWNIVISGYASNGNTSIARELFDEMLERNINSWNAMIAGYSRIGEWREAVDLFKSMLLGTVKPNHATMAVLMSACGHLGSLKLARQIHGFLQKNRTEMNFHVYNSLIDMYAKCGNVDEAYQVFDGMPMKDVVSYNVMISGLANHGRGQDALNLFAKIIGKGLRPDTFTFLGILSACNHAGLVDVGRDYFDCMVKVYAIKPSADHFACMVDLYGRAGLIEDALEFVKTMSVEPHAGVWGALLNACRSFCNIIVGELAAKEILTIEPGNPGNYVLLSNIYAKNDLWDAVQNVRQLMRGKGVGKTMGCSWIEVESEFHEFLMGGASHPKLEDISTLLRHLSLQLL</sequence>
<evidence type="ECO:0000256" key="3">
    <source>
        <dbReference type="PROSITE-ProRule" id="PRU00708"/>
    </source>
</evidence>